<feature type="region of interest" description="Disordered" evidence="6">
    <location>
        <begin position="1"/>
        <end position="32"/>
    </location>
</feature>
<evidence type="ECO:0000256" key="3">
    <source>
        <dbReference type="ARBA" id="ARBA00022989"/>
    </source>
</evidence>
<feature type="transmembrane region" description="Helical" evidence="5">
    <location>
        <begin position="191"/>
        <end position="208"/>
    </location>
</feature>
<feature type="transmembrane region" description="Helical" evidence="5">
    <location>
        <begin position="245"/>
        <end position="266"/>
    </location>
</feature>
<feature type="transmembrane region" description="Helical" evidence="5">
    <location>
        <begin position="158"/>
        <end position="179"/>
    </location>
</feature>
<evidence type="ECO:0008006" key="10">
    <source>
        <dbReference type="Google" id="ProtNLM"/>
    </source>
</evidence>
<protein>
    <recommendedName>
        <fullName evidence="10">Transmembrane BAX inhibitor motif-containing protein 4</fullName>
    </recommendedName>
</protein>
<dbReference type="AlphaFoldDB" id="A0A7S3ZLV5"/>
<feature type="transmembrane region" description="Helical" evidence="5">
    <location>
        <begin position="69"/>
        <end position="90"/>
    </location>
</feature>
<dbReference type="Pfam" id="PF01027">
    <property type="entry name" value="Bax1-I"/>
    <property type="match status" value="1"/>
</dbReference>
<evidence type="ECO:0000313" key="7">
    <source>
        <dbReference type="EMBL" id="CAE0687091.1"/>
    </source>
</evidence>
<dbReference type="OrthoDB" id="7933078at2759"/>
<keyword evidence="2 5" id="KW-0812">Transmembrane</keyword>
<comment type="similarity">
    <text evidence="5">Belongs to the BI1 family.</text>
</comment>
<evidence type="ECO:0000256" key="2">
    <source>
        <dbReference type="ARBA" id="ARBA00022692"/>
    </source>
</evidence>
<dbReference type="EMBL" id="HBIW01003008">
    <property type="protein sequence ID" value="CAE0687091.1"/>
    <property type="molecule type" value="Transcribed_RNA"/>
</dbReference>
<gene>
    <name evidence="7" type="ORF">PCAL00307_LOCUS2525</name>
    <name evidence="8" type="ORF">PECAL_3P14660</name>
</gene>
<dbReference type="Proteomes" id="UP000789595">
    <property type="component" value="Unassembled WGS sequence"/>
</dbReference>
<reference evidence="8" key="2">
    <citation type="submission" date="2021-11" db="EMBL/GenBank/DDBJ databases">
        <authorList>
            <consortium name="Genoscope - CEA"/>
            <person name="William W."/>
        </authorList>
    </citation>
    <scope>NUCLEOTIDE SEQUENCE</scope>
</reference>
<keyword evidence="4 5" id="KW-0472">Membrane</keyword>
<evidence type="ECO:0000313" key="9">
    <source>
        <dbReference type="Proteomes" id="UP000789595"/>
    </source>
</evidence>
<feature type="transmembrane region" description="Helical" evidence="5">
    <location>
        <begin position="102"/>
        <end position="121"/>
    </location>
</feature>
<dbReference type="GO" id="GO:0016020">
    <property type="term" value="C:membrane"/>
    <property type="evidence" value="ECO:0007669"/>
    <property type="project" value="UniProtKB-SubCell"/>
</dbReference>
<dbReference type="EMBL" id="CAKKNE010000003">
    <property type="protein sequence ID" value="CAH0371517.1"/>
    <property type="molecule type" value="Genomic_DNA"/>
</dbReference>
<accession>A0A7S3ZLV5</accession>
<sequence length="271" mass="29884">MAAQFSEDQQDTMNPIKAQAVPSAPPAVKGSYRSVSQGYDNVPDIEVGVGDAVDAHVQRQMRLGFIRKVYGILTCQLALTTIVCSVLALNGACRRFVMTTPSLMYIGMFGSFGVLFALMAFKNQHPLNAQLLFVWTLMEAYTVGVVCASYTAAGQGRIVVEALVLTAAIFASLTLYTVYSKRDWSFMEAGLSSGLLLLIFWGLFSLFFPALAGGLYSLFGALLFSGFIIFDTWQITERLGYDDHILASITLYLDILNLFLFILRLLSRDRN</sequence>
<evidence type="ECO:0000256" key="1">
    <source>
        <dbReference type="ARBA" id="ARBA00004141"/>
    </source>
</evidence>
<evidence type="ECO:0000313" key="8">
    <source>
        <dbReference type="EMBL" id="CAH0371517.1"/>
    </source>
</evidence>
<name>A0A7S3ZLV5_9STRA</name>
<organism evidence="7">
    <name type="scientific">Pelagomonas calceolata</name>
    <dbReference type="NCBI Taxonomy" id="35677"/>
    <lineage>
        <taxon>Eukaryota</taxon>
        <taxon>Sar</taxon>
        <taxon>Stramenopiles</taxon>
        <taxon>Ochrophyta</taxon>
        <taxon>Pelagophyceae</taxon>
        <taxon>Pelagomonadales</taxon>
        <taxon>Pelagomonadaceae</taxon>
        <taxon>Pelagomonas</taxon>
    </lineage>
</organism>
<keyword evidence="3 5" id="KW-1133">Transmembrane helix</keyword>
<keyword evidence="9" id="KW-1185">Reference proteome</keyword>
<dbReference type="PANTHER" id="PTHR23291:SF50">
    <property type="entry name" value="PROTEIN LIFEGUARD 4"/>
    <property type="match status" value="1"/>
</dbReference>
<evidence type="ECO:0000256" key="4">
    <source>
        <dbReference type="ARBA" id="ARBA00023136"/>
    </source>
</evidence>
<proteinExistence type="inferred from homology"/>
<comment type="subcellular location">
    <subcellularLocation>
        <location evidence="1">Membrane</location>
        <topology evidence="1">Multi-pass membrane protein</topology>
    </subcellularLocation>
</comment>
<reference evidence="7" key="1">
    <citation type="submission" date="2021-01" db="EMBL/GenBank/DDBJ databases">
        <authorList>
            <person name="Corre E."/>
            <person name="Pelletier E."/>
            <person name="Niang G."/>
            <person name="Scheremetjew M."/>
            <person name="Finn R."/>
            <person name="Kale V."/>
            <person name="Holt S."/>
            <person name="Cochrane G."/>
            <person name="Meng A."/>
            <person name="Brown T."/>
            <person name="Cohen L."/>
        </authorList>
    </citation>
    <scope>NUCLEOTIDE SEQUENCE</scope>
    <source>
        <strain evidence="7">CCMP1756</strain>
    </source>
</reference>
<dbReference type="InterPro" id="IPR006214">
    <property type="entry name" value="Bax_inhibitor_1-related"/>
</dbReference>
<evidence type="ECO:0000256" key="5">
    <source>
        <dbReference type="RuleBase" id="RU004379"/>
    </source>
</evidence>
<feature type="transmembrane region" description="Helical" evidence="5">
    <location>
        <begin position="133"/>
        <end position="152"/>
    </location>
</feature>
<evidence type="ECO:0000256" key="6">
    <source>
        <dbReference type="SAM" id="MobiDB-lite"/>
    </source>
</evidence>
<dbReference type="PANTHER" id="PTHR23291">
    <property type="entry name" value="BAX INHIBITOR-RELATED"/>
    <property type="match status" value="1"/>
</dbReference>